<dbReference type="AlphaFoldDB" id="A0A367ZQX7"/>
<evidence type="ECO:0000313" key="1">
    <source>
        <dbReference type="EMBL" id="RCK80554.1"/>
    </source>
</evidence>
<dbReference type="Proteomes" id="UP000252355">
    <property type="component" value="Unassembled WGS sequence"/>
</dbReference>
<name>A0A367ZQX7_9BACT</name>
<sequence length="43" mass="4947">MTNAKEALRRFARTIFALPNCIKAHEILWKGGGRSDIDLLYQQ</sequence>
<protein>
    <submittedName>
        <fullName evidence="1">Uncharacterized protein</fullName>
    </submittedName>
</protein>
<evidence type="ECO:0000313" key="2">
    <source>
        <dbReference type="Proteomes" id="UP000252355"/>
    </source>
</evidence>
<accession>A0A367ZQX7</accession>
<comment type="caution">
    <text evidence="1">The sequence shown here is derived from an EMBL/GenBank/DDBJ whole genome shotgun (WGS) entry which is preliminary data.</text>
</comment>
<reference evidence="1 2" key="1">
    <citation type="submission" date="2018-05" db="EMBL/GenBank/DDBJ databases">
        <title>A metagenomic window into the 2 km-deep terrestrial subsurface aquifer revealed taxonomically and functionally diverse microbial community comprising novel uncultured bacterial lineages.</title>
        <authorList>
            <person name="Kadnikov V.V."/>
            <person name="Mardanov A.V."/>
            <person name="Beletsky A.V."/>
            <person name="Banks D."/>
            <person name="Pimenov N.V."/>
            <person name="Frank Y.A."/>
            <person name="Karnachuk O.V."/>
            <person name="Ravin N.V."/>
        </authorList>
    </citation>
    <scope>NUCLEOTIDE SEQUENCE [LARGE SCALE GENOMIC DNA]</scope>
    <source>
        <strain evidence="1">BY5</strain>
    </source>
</reference>
<organism evidence="1 2">
    <name type="scientific">Candidatus Ozemobacter sibiricus</name>
    <dbReference type="NCBI Taxonomy" id="2268124"/>
    <lineage>
        <taxon>Bacteria</taxon>
        <taxon>Candidatus Ozemobacteria</taxon>
        <taxon>Candidatus Ozemobacterales</taxon>
        <taxon>Candidatus Ozemobacteraceae</taxon>
        <taxon>Candidatus Ozemobacter</taxon>
    </lineage>
</organism>
<dbReference type="EMBL" id="QOQW01000005">
    <property type="protein sequence ID" value="RCK80554.1"/>
    <property type="molecule type" value="Genomic_DNA"/>
</dbReference>
<gene>
    <name evidence="1" type="ORF">OZSIB_2867</name>
</gene>
<proteinExistence type="predicted"/>